<organism evidence="1 2">
    <name type="scientific">Helianthus annuus</name>
    <name type="common">Common sunflower</name>
    <dbReference type="NCBI Taxonomy" id="4232"/>
    <lineage>
        <taxon>Eukaryota</taxon>
        <taxon>Viridiplantae</taxon>
        <taxon>Streptophyta</taxon>
        <taxon>Embryophyta</taxon>
        <taxon>Tracheophyta</taxon>
        <taxon>Spermatophyta</taxon>
        <taxon>Magnoliopsida</taxon>
        <taxon>eudicotyledons</taxon>
        <taxon>Gunneridae</taxon>
        <taxon>Pentapetalae</taxon>
        <taxon>asterids</taxon>
        <taxon>campanulids</taxon>
        <taxon>Asterales</taxon>
        <taxon>Asteraceae</taxon>
        <taxon>Asteroideae</taxon>
        <taxon>Heliantheae alliance</taxon>
        <taxon>Heliantheae</taxon>
        <taxon>Helianthus</taxon>
    </lineage>
</organism>
<reference evidence="1" key="2">
    <citation type="submission" date="2020-06" db="EMBL/GenBank/DDBJ databases">
        <title>Helianthus annuus Genome sequencing and assembly Release 2.</title>
        <authorList>
            <person name="Gouzy J."/>
            <person name="Langlade N."/>
            <person name="Munos S."/>
        </authorList>
    </citation>
    <scope>NUCLEOTIDE SEQUENCE</scope>
    <source>
        <tissue evidence="1">Leaves</tissue>
    </source>
</reference>
<dbReference type="AlphaFoldDB" id="A0A9K3ELQ7"/>
<comment type="caution">
    <text evidence="1">The sequence shown here is derived from an EMBL/GenBank/DDBJ whole genome shotgun (WGS) entry which is preliminary data.</text>
</comment>
<reference evidence="1" key="1">
    <citation type="journal article" date="2017" name="Nature">
        <title>The sunflower genome provides insights into oil metabolism, flowering and Asterid evolution.</title>
        <authorList>
            <person name="Badouin H."/>
            <person name="Gouzy J."/>
            <person name="Grassa C.J."/>
            <person name="Murat F."/>
            <person name="Staton S.E."/>
            <person name="Cottret L."/>
            <person name="Lelandais-Briere C."/>
            <person name="Owens G.L."/>
            <person name="Carrere S."/>
            <person name="Mayjonade B."/>
            <person name="Legrand L."/>
            <person name="Gill N."/>
            <person name="Kane N.C."/>
            <person name="Bowers J.E."/>
            <person name="Hubner S."/>
            <person name="Bellec A."/>
            <person name="Berard A."/>
            <person name="Berges H."/>
            <person name="Blanchet N."/>
            <person name="Boniface M.C."/>
            <person name="Brunel D."/>
            <person name="Catrice O."/>
            <person name="Chaidir N."/>
            <person name="Claudel C."/>
            <person name="Donnadieu C."/>
            <person name="Faraut T."/>
            <person name="Fievet G."/>
            <person name="Helmstetter N."/>
            <person name="King M."/>
            <person name="Knapp S.J."/>
            <person name="Lai Z."/>
            <person name="Le Paslier M.C."/>
            <person name="Lippi Y."/>
            <person name="Lorenzon L."/>
            <person name="Mandel J.R."/>
            <person name="Marage G."/>
            <person name="Marchand G."/>
            <person name="Marquand E."/>
            <person name="Bret-Mestries E."/>
            <person name="Morien E."/>
            <person name="Nambeesan S."/>
            <person name="Nguyen T."/>
            <person name="Pegot-Espagnet P."/>
            <person name="Pouilly N."/>
            <person name="Raftis F."/>
            <person name="Sallet E."/>
            <person name="Schiex T."/>
            <person name="Thomas J."/>
            <person name="Vandecasteele C."/>
            <person name="Vares D."/>
            <person name="Vear F."/>
            <person name="Vautrin S."/>
            <person name="Crespi M."/>
            <person name="Mangin B."/>
            <person name="Burke J.M."/>
            <person name="Salse J."/>
            <person name="Munos S."/>
            <person name="Vincourt P."/>
            <person name="Rieseberg L.H."/>
            <person name="Langlade N.B."/>
        </authorList>
    </citation>
    <scope>NUCLEOTIDE SEQUENCE</scope>
    <source>
        <tissue evidence="1">Leaves</tissue>
    </source>
</reference>
<gene>
    <name evidence="1" type="ORF">HanXRQr2_Chr13g0619701</name>
</gene>
<evidence type="ECO:0000313" key="1">
    <source>
        <dbReference type="EMBL" id="KAF5776116.1"/>
    </source>
</evidence>
<name>A0A9K3ELQ7_HELAN</name>
<dbReference type="EMBL" id="MNCJ02000328">
    <property type="protein sequence ID" value="KAF5776116.1"/>
    <property type="molecule type" value="Genomic_DNA"/>
</dbReference>
<dbReference type="Gramene" id="mRNA:HanXRQr2_Chr13g0619701">
    <property type="protein sequence ID" value="CDS:HanXRQr2_Chr13g0619701.1"/>
    <property type="gene ID" value="HanXRQr2_Chr13g0619701"/>
</dbReference>
<sequence>MEGVCILFVLHQLAYKWFYGVQPTGSPFMKRKPPALVSLCLGIIGKHLDDIIEDLAVLTSFPPDIKVGILVVL</sequence>
<keyword evidence="2" id="KW-1185">Reference proteome</keyword>
<protein>
    <submittedName>
        <fullName evidence="1">Uncharacterized protein</fullName>
    </submittedName>
</protein>
<accession>A0A9K3ELQ7</accession>
<dbReference type="Proteomes" id="UP000215914">
    <property type="component" value="Unassembled WGS sequence"/>
</dbReference>
<evidence type="ECO:0000313" key="2">
    <source>
        <dbReference type="Proteomes" id="UP000215914"/>
    </source>
</evidence>
<proteinExistence type="predicted"/>